<dbReference type="Pfam" id="PF01212">
    <property type="entry name" value="Beta_elim_lyase"/>
    <property type="match status" value="1"/>
</dbReference>
<sequence>MTERNRHFASDNEAGIHPRILVAIAEANKGHAPSYGADAWTQSLEVRFREIFGPETRAFPVFNGTAANVLSAAGVIEPHQAVVCAGTSHIHFDECGAIERFAGCRVLALDVAHGKIEPASLAQVPDGHGMPHQSQPRVL</sequence>
<evidence type="ECO:0000313" key="5">
    <source>
        <dbReference type="EMBL" id="SVD86517.1"/>
    </source>
</evidence>
<dbReference type="InterPro" id="IPR015421">
    <property type="entry name" value="PyrdxlP-dep_Trfase_major"/>
</dbReference>
<dbReference type="AlphaFoldDB" id="A0A382YTB6"/>
<accession>A0A382YTB6</accession>
<feature type="domain" description="Aromatic amino acid beta-eliminating lyase/threonine aldolase" evidence="4">
    <location>
        <begin position="8"/>
        <end position="138"/>
    </location>
</feature>
<feature type="non-terminal residue" evidence="5">
    <location>
        <position position="139"/>
    </location>
</feature>
<evidence type="ECO:0000256" key="2">
    <source>
        <dbReference type="ARBA" id="ARBA00006966"/>
    </source>
</evidence>
<dbReference type="InterPro" id="IPR015424">
    <property type="entry name" value="PyrdxlP-dep_Trfase"/>
</dbReference>
<dbReference type="InterPro" id="IPR001597">
    <property type="entry name" value="ArAA_b-elim_lyase/Thr_aldolase"/>
</dbReference>
<comment type="similarity">
    <text evidence="2">Belongs to the threonine aldolase family.</text>
</comment>
<dbReference type="GO" id="GO:0006520">
    <property type="term" value="P:amino acid metabolic process"/>
    <property type="evidence" value="ECO:0007669"/>
    <property type="project" value="InterPro"/>
</dbReference>
<dbReference type="SUPFAM" id="SSF53383">
    <property type="entry name" value="PLP-dependent transferases"/>
    <property type="match status" value="1"/>
</dbReference>
<dbReference type="EMBL" id="UINC01178389">
    <property type="protein sequence ID" value="SVD86517.1"/>
    <property type="molecule type" value="Genomic_DNA"/>
</dbReference>
<proteinExistence type="inferred from homology"/>
<dbReference type="PANTHER" id="PTHR48097">
    <property type="entry name" value="L-THREONINE ALDOLASE-RELATED"/>
    <property type="match status" value="1"/>
</dbReference>
<evidence type="ECO:0000259" key="4">
    <source>
        <dbReference type="Pfam" id="PF01212"/>
    </source>
</evidence>
<keyword evidence="3" id="KW-0663">Pyridoxal phosphate</keyword>
<name>A0A382YTB6_9ZZZZ</name>
<evidence type="ECO:0000256" key="3">
    <source>
        <dbReference type="ARBA" id="ARBA00022898"/>
    </source>
</evidence>
<dbReference type="Gene3D" id="3.40.640.10">
    <property type="entry name" value="Type I PLP-dependent aspartate aminotransferase-like (Major domain)"/>
    <property type="match status" value="1"/>
</dbReference>
<protein>
    <recommendedName>
        <fullName evidence="4">Aromatic amino acid beta-eliminating lyase/threonine aldolase domain-containing protein</fullName>
    </recommendedName>
</protein>
<dbReference type="PANTHER" id="PTHR48097:SF5">
    <property type="entry name" value="LOW SPECIFICITY L-THREONINE ALDOLASE"/>
    <property type="match status" value="1"/>
</dbReference>
<comment type="cofactor">
    <cofactor evidence="1">
        <name>pyridoxal 5'-phosphate</name>
        <dbReference type="ChEBI" id="CHEBI:597326"/>
    </cofactor>
</comment>
<dbReference type="GO" id="GO:0016829">
    <property type="term" value="F:lyase activity"/>
    <property type="evidence" value="ECO:0007669"/>
    <property type="project" value="InterPro"/>
</dbReference>
<organism evidence="5">
    <name type="scientific">marine metagenome</name>
    <dbReference type="NCBI Taxonomy" id="408172"/>
    <lineage>
        <taxon>unclassified sequences</taxon>
        <taxon>metagenomes</taxon>
        <taxon>ecological metagenomes</taxon>
    </lineage>
</organism>
<gene>
    <name evidence="5" type="ORF">METZ01_LOCUS439371</name>
</gene>
<reference evidence="5" key="1">
    <citation type="submission" date="2018-05" db="EMBL/GenBank/DDBJ databases">
        <authorList>
            <person name="Lanie J.A."/>
            <person name="Ng W.-L."/>
            <person name="Kazmierczak K.M."/>
            <person name="Andrzejewski T.M."/>
            <person name="Davidsen T.M."/>
            <person name="Wayne K.J."/>
            <person name="Tettelin H."/>
            <person name="Glass J.I."/>
            <person name="Rusch D."/>
            <person name="Podicherti R."/>
            <person name="Tsui H.-C.T."/>
            <person name="Winkler M.E."/>
        </authorList>
    </citation>
    <scope>NUCLEOTIDE SEQUENCE</scope>
</reference>
<evidence type="ECO:0000256" key="1">
    <source>
        <dbReference type="ARBA" id="ARBA00001933"/>
    </source>
</evidence>